<protein>
    <submittedName>
        <fullName evidence="2">Uncharacterized protein</fullName>
    </submittedName>
</protein>
<keyword evidence="1" id="KW-1133">Transmembrane helix</keyword>
<proteinExistence type="predicted"/>
<name>A0A5J4NIA7_9TREM</name>
<keyword evidence="1" id="KW-0472">Membrane</keyword>
<evidence type="ECO:0000313" key="3">
    <source>
        <dbReference type="Proteomes" id="UP000324629"/>
    </source>
</evidence>
<evidence type="ECO:0000313" key="2">
    <source>
        <dbReference type="EMBL" id="KAA3675194.1"/>
    </source>
</evidence>
<keyword evidence="1" id="KW-0812">Transmembrane</keyword>
<sequence>MITCMVKFLDTCDSLFPVLFHFHNRLRDPVPKSRLFLNSIILHLDPCSLFHSVCLFLCAQACADNFIFTMHVSSMLLFLLPFTFSLLYARLPSSVLHSSVSFGPDTVDVYIPRASESHELC</sequence>
<feature type="transmembrane region" description="Helical" evidence="1">
    <location>
        <begin position="66"/>
        <end position="89"/>
    </location>
</feature>
<keyword evidence="3" id="KW-1185">Reference proteome</keyword>
<comment type="caution">
    <text evidence="2">The sequence shown here is derived from an EMBL/GenBank/DDBJ whole genome shotgun (WGS) entry which is preliminary data.</text>
</comment>
<evidence type="ECO:0000256" key="1">
    <source>
        <dbReference type="SAM" id="Phobius"/>
    </source>
</evidence>
<gene>
    <name evidence="2" type="ORF">DEA37_0002929</name>
</gene>
<feature type="transmembrane region" description="Helical" evidence="1">
    <location>
        <begin position="35"/>
        <end position="59"/>
    </location>
</feature>
<dbReference type="Proteomes" id="UP000324629">
    <property type="component" value="Unassembled WGS sequence"/>
</dbReference>
<organism evidence="2 3">
    <name type="scientific">Paragonimus westermani</name>
    <dbReference type="NCBI Taxonomy" id="34504"/>
    <lineage>
        <taxon>Eukaryota</taxon>
        <taxon>Metazoa</taxon>
        <taxon>Spiralia</taxon>
        <taxon>Lophotrochozoa</taxon>
        <taxon>Platyhelminthes</taxon>
        <taxon>Trematoda</taxon>
        <taxon>Digenea</taxon>
        <taxon>Plagiorchiida</taxon>
        <taxon>Troglotremata</taxon>
        <taxon>Troglotrematidae</taxon>
        <taxon>Paragonimus</taxon>
    </lineage>
</organism>
<reference evidence="2 3" key="1">
    <citation type="journal article" date="2019" name="Gigascience">
        <title>Whole-genome sequence of the oriental lung fluke Paragonimus westermani.</title>
        <authorList>
            <person name="Oey H."/>
            <person name="Zakrzewski M."/>
            <person name="Narain K."/>
            <person name="Devi K.R."/>
            <person name="Agatsuma T."/>
            <person name="Nawaratna S."/>
            <person name="Gobert G.N."/>
            <person name="Jones M.K."/>
            <person name="Ragan M.A."/>
            <person name="McManus D.P."/>
            <person name="Krause L."/>
        </authorList>
    </citation>
    <scope>NUCLEOTIDE SEQUENCE [LARGE SCALE GENOMIC DNA]</scope>
    <source>
        <strain evidence="2 3">IND2009</strain>
    </source>
</reference>
<accession>A0A5J4NIA7</accession>
<dbReference type="EMBL" id="QNGE01002669">
    <property type="protein sequence ID" value="KAA3675194.1"/>
    <property type="molecule type" value="Genomic_DNA"/>
</dbReference>
<dbReference type="AlphaFoldDB" id="A0A5J4NIA7"/>